<keyword evidence="1" id="KW-1133">Transmembrane helix</keyword>
<keyword evidence="1" id="KW-0812">Transmembrane</keyword>
<keyword evidence="1" id="KW-0472">Membrane</keyword>
<dbReference type="Proteomes" id="UP001642487">
    <property type="component" value="Chromosome 6"/>
</dbReference>
<reference evidence="2 3" key="1">
    <citation type="submission" date="2024-03" db="EMBL/GenBank/DDBJ databases">
        <authorList>
            <person name="Gkanogiannis A."/>
            <person name="Becerra Lopez-Lavalle L."/>
        </authorList>
    </citation>
    <scope>NUCLEOTIDE SEQUENCE [LARGE SCALE GENOMIC DNA]</scope>
</reference>
<organism evidence="2 3">
    <name type="scientific">Citrullus colocynthis</name>
    <name type="common">colocynth</name>
    <dbReference type="NCBI Taxonomy" id="252529"/>
    <lineage>
        <taxon>Eukaryota</taxon>
        <taxon>Viridiplantae</taxon>
        <taxon>Streptophyta</taxon>
        <taxon>Embryophyta</taxon>
        <taxon>Tracheophyta</taxon>
        <taxon>Spermatophyta</taxon>
        <taxon>Magnoliopsida</taxon>
        <taxon>eudicotyledons</taxon>
        <taxon>Gunneridae</taxon>
        <taxon>Pentapetalae</taxon>
        <taxon>rosids</taxon>
        <taxon>fabids</taxon>
        <taxon>Cucurbitales</taxon>
        <taxon>Cucurbitaceae</taxon>
        <taxon>Benincaseae</taxon>
        <taxon>Citrullus</taxon>
    </lineage>
</organism>
<evidence type="ECO:0000313" key="2">
    <source>
        <dbReference type="EMBL" id="CAK9324151.1"/>
    </source>
</evidence>
<evidence type="ECO:0000256" key="1">
    <source>
        <dbReference type="SAM" id="Phobius"/>
    </source>
</evidence>
<protein>
    <submittedName>
        <fullName evidence="2">Uncharacterized protein</fullName>
    </submittedName>
</protein>
<keyword evidence="3" id="KW-1185">Reference proteome</keyword>
<feature type="transmembrane region" description="Helical" evidence="1">
    <location>
        <begin position="20"/>
        <end position="38"/>
    </location>
</feature>
<sequence>MVMSVGSRENGGPNPHTQGLQVFSFFFFFLFFCIVKQAKQRETCNSSDVFLLLLSIFRMIQSYSSLEGQIWIGMGSWMEVYNHNCIY</sequence>
<proteinExistence type="predicted"/>
<dbReference type="EMBL" id="OZ021740">
    <property type="protein sequence ID" value="CAK9324151.1"/>
    <property type="molecule type" value="Genomic_DNA"/>
</dbReference>
<name>A0ABP0YUW1_9ROSI</name>
<accession>A0ABP0YUW1</accession>
<gene>
    <name evidence="2" type="ORF">CITCOLO1_LOCUS16376</name>
</gene>
<evidence type="ECO:0000313" key="3">
    <source>
        <dbReference type="Proteomes" id="UP001642487"/>
    </source>
</evidence>